<protein>
    <recommendedName>
        <fullName evidence="1">LysM domain-containing protein</fullName>
    </recommendedName>
</protein>
<organism evidence="2 3">
    <name type="scientific">Reichenbachiella faecimaris</name>
    <dbReference type="NCBI Taxonomy" id="692418"/>
    <lineage>
        <taxon>Bacteria</taxon>
        <taxon>Pseudomonadati</taxon>
        <taxon>Bacteroidota</taxon>
        <taxon>Cytophagia</taxon>
        <taxon>Cytophagales</taxon>
        <taxon>Reichenbachiellaceae</taxon>
        <taxon>Reichenbachiella</taxon>
    </lineage>
</organism>
<dbReference type="Proteomes" id="UP000192472">
    <property type="component" value="Unassembled WGS sequence"/>
</dbReference>
<evidence type="ECO:0000313" key="2">
    <source>
        <dbReference type="EMBL" id="SMD33039.1"/>
    </source>
</evidence>
<dbReference type="EMBL" id="FWYF01000001">
    <property type="protein sequence ID" value="SMD33039.1"/>
    <property type="molecule type" value="Genomic_DNA"/>
</dbReference>
<sequence>MTKTGFFALLSIFVYSRASGQLTDSLSGYEVAKQMFEQSDQIQSLTYTITKQERIEGQLTKQISFTKMQKNPYKVYLRQSFPNDGMEVLYAENENNDKALINPNGFPWLNLKLNPRDGIMRNDQHHTIFQSGFDHVISILEYLCEKYENEIDEMVDYKGVVDQKGRRAYAISFSNPYFEIVNYTMEEQESIEDVAAKYKLSAYMILEQNPKIKDYEDVENGQVIKIPNDYSPKLNLIIDAEQFIPLKMEVWDNQGLYEQYEYAEVVINPEFDSMEFREDFAGYGF</sequence>
<gene>
    <name evidence="2" type="ORF">SAMN04488029_1402</name>
</gene>
<accession>A0A1W2G8N4</accession>
<dbReference type="InterPro" id="IPR011465">
    <property type="entry name" value="DUF1571"/>
</dbReference>
<dbReference type="InterPro" id="IPR018392">
    <property type="entry name" value="LysM"/>
</dbReference>
<dbReference type="Pfam" id="PF07608">
    <property type="entry name" value="DUF1571"/>
    <property type="match status" value="1"/>
</dbReference>
<dbReference type="Gene3D" id="3.10.350.10">
    <property type="entry name" value="LysM domain"/>
    <property type="match status" value="1"/>
</dbReference>
<reference evidence="2 3" key="1">
    <citation type="submission" date="2017-04" db="EMBL/GenBank/DDBJ databases">
        <authorList>
            <person name="Afonso C.L."/>
            <person name="Miller P.J."/>
            <person name="Scott M.A."/>
            <person name="Spackman E."/>
            <person name="Goraichik I."/>
            <person name="Dimitrov K.M."/>
            <person name="Suarez D.L."/>
            <person name="Swayne D.E."/>
        </authorList>
    </citation>
    <scope>NUCLEOTIDE SEQUENCE [LARGE SCALE GENOMIC DNA]</scope>
    <source>
        <strain evidence="2 3">DSM 26133</strain>
    </source>
</reference>
<proteinExistence type="predicted"/>
<dbReference type="AlphaFoldDB" id="A0A1W2G8N4"/>
<evidence type="ECO:0000313" key="3">
    <source>
        <dbReference type="Proteomes" id="UP000192472"/>
    </source>
</evidence>
<name>A0A1W2G8N4_REIFA</name>
<feature type="domain" description="LysM" evidence="1">
    <location>
        <begin position="181"/>
        <end position="226"/>
    </location>
</feature>
<dbReference type="OrthoDB" id="870556at2"/>
<dbReference type="PROSITE" id="PS51782">
    <property type="entry name" value="LYSM"/>
    <property type="match status" value="1"/>
</dbReference>
<keyword evidence="3" id="KW-1185">Reference proteome</keyword>
<dbReference type="InterPro" id="IPR036779">
    <property type="entry name" value="LysM_dom_sf"/>
</dbReference>
<dbReference type="RefSeq" id="WP_084371676.1">
    <property type="nucleotide sequence ID" value="NZ_FWYF01000001.1"/>
</dbReference>
<evidence type="ECO:0000259" key="1">
    <source>
        <dbReference type="PROSITE" id="PS51782"/>
    </source>
</evidence>